<evidence type="ECO:0000256" key="3">
    <source>
        <dbReference type="ARBA" id="ARBA00023163"/>
    </source>
</evidence>
<dbReference type="SMART" id="SM00871">
    <property type="entry name" value="AraC_E_bind"/>
    <property type="match status" value="1"/>
</dbReference>
<protein>
    <submittedName>
        <fullName evidence="5">AraC family transcriptional regulator</fullName>
    </submittedName>
</protein>
<dbReference type="Pfam" id="PF12833">
    <property type="entry name" value="HTH_18"/>
    <property type="match status" value="1"/>
</dbReference>
<evidence type="ECO:0000313" key="5">
    <source>
        <dbReference type="EMBL" id="VVE86853.1"/>
    </source>
</evidence>
<feature type="domain" description="HTH araC/xylS-type" evidence="4">
    <location>
        <begin position="5"/>
        <end position="103"/>
    </location>
</feature>
<dbReference type="Gene3D" id="1.10.10.60">
    <property type="entry name" value="Homeodomain-like"/>
    <property type="match status" value="1"/>
</dbReference>
<keyword evidence="1" id="KW-0805">Transcription regulation</keyword>
<accession>A0A5E5BQU8</accession>
<dbReference type="PROSITE" id="PS00041">
    <property type="entry name" value="HTH_ARAC_FAMILY_1"/>
    <property type="match status" value="1"/>
</dbReference>
<dbReference type="InterPro" id="IPR010499">
    <property type="entry name" value="AraC_E-bd"/>
</dbReference>
<evidence type="ECO:0000256" key="2">
    <source>
        <dbReference type="ARBA" id="ARBA00023125"/>
    </source>
</evidence>
<dbReference type="InterPro" id="IPR011256">
    <property type="entry name" value="Reg_factor_effector_dom_sf"/>
</dbReference>
<dbReference type="PANTHER" id="PTHR47504">
    <property type="entry name" value="RIGHT ORIGIN-BINDING PROTEIN"/>
    <property type="match status" value="1"/>
</dbReference>
<dbReference type="RefSeq" id="WP_150558179.1">
    <property type="nucleotide sequence ID" value="NZ_CABPST010000001.1"/>
</dbReference>
<dbReference type="GO" id="GO:0003700">
    <property type="term" value="F:DNA-binding transcription factor activity"/>
    <property type="evidence" value="ECO:0007669"/>
    <property type="project" value="InterPro"/>
</dbReference>
<dbReference type="PANTHER" id="PTHR47504:SF5">
    <property type="entry name" value="RIGHT ORIGIN-BINDING PROTEIN"/>
    <property type="match status" value="1"/>
</dbReference>
<dbReference type="SMART" id="SM00342">
    <property type="entry name" value="HTH_ARAC"/>
    <property type="match status" value="1"/>
</dbReference>
<organism evidence="5 6">
    <name type="scientific">Pandoraea bronchicola</name>
    <dbReference type="NCBI Taxonomy" id="2508287"/>
    <lineage>
        <taxon>Bacteria</taxon>
        <taxon>Pseudomonadati</taxon>
        <taxon>Pseudomonadota</taxon>
        <taxon>Betaproteobacteria</taxon>
        <taxon>Burkholderiales</taxon>
        <taxon>Burkholderiaceae</taxon>
        <taxon>Pandoraea</taxon>
    </lineage>
</organism>
<keyword evidence="6" id="KW-1185">Reference proteome</keyword>
<keyword evidence="3" id="KW-0804">Transcription</keyword>
<proteinExistence type="predicted"/>
<evidence type="ECO:0000256" key="1">
    <source>
        <dbReference type="ARBA" id="ARBA00023015"/>
    </source>
</evidence>
<dbReference type="GO" id="GO:0043565">
    <property type="term" value="F:sequence-specific DNA binding"/>
    <property type="evidence" value="ECO:0007669"/>
    <property type="project" value="InterPro"/>
</dbReference>
<dbReference type="SUPFAM" id="SSF46689">
    <property type="entry name" value="Homeodomain-like"/>
    <property type="match status" value="2"/>
</dbReference>
<dbReference type="SUPFAM" id="SSF55136">
    <property type="entry name" value="Probable bacterial effector-binding domain"/>
    <property type="match status" value="1"/>
</dbReference>
<dbReference type="PROSITE" id="PS01124">
    <property type="entry name" value="HTH_ARAC_FAMILY_2"/>
    <property type="match status" value="1"/>
</dbReference>
<dbReference type="AlphaFoldDB" id="A0A5E5BQU8"/>
<dbReference type="InterPro" id="IPR018062">
    <property type="entry name" value="HTH_AraC-typ_CS"/>
</dbReference>
<evidence type="ECO:0000313" key="6">
    <source>
        <dbReference type="Proteomes" id="UP000382040"/>
    </source>
</evidence>
<dbReference type="Gene3D" id="3.20.80.10">
    <property type="entry name" value="Regulatory factor, effector binding domain"/>
    <property type="match status" value="1"/>
</dbReference>
<sequence>MTPVARALWIIEAKLGDELTLDDIANACEMTRFSLSRLFSVTTGWPAMRYVRARRLTRAAHALVTGAPAILGVALDAGYGSHEAFTRAFTDAFGLTPEQLRARCSLAGLTLVEPLRMKEVKFVELTPPRFETSSPVLIAGLSDRFTFATNEGIPALWQVFDPYIGNLPDQVGDMTYGVCCHPDGDGGFEYIAGVAVRRKDRLPETFRCVEIPAARYAVFEHREHISTLHQTVYTIWHRWFPSSGLQPADAPDFERYSADFDPAAGTGTLEIWVPVSG</sequence>
<dbReference type="InterPro" id="IPR018060">
    <property type="entry name" value="HTH_AraC"/>
</dbReference>
<evidence type="ECO:0000259" key="4">
    <source>
        <dbReference type="PROSITE" id="PS01124"/>
    </source>
</evidence>
<dbReference type="Proteomes" id="UP000382040">
    <property type="component" value="Unassembled WGS sequence"/>
</dbReference>
<dbReference type="Pfam" id="PF06445">
    <property type="entry name" value="GyrI-like"/>
    <property type="match status" value="1"/>
</dbReference>
<dbReference type="InterPro" id="IPR050959">
    <property type="entry name" value="MarA-like"/>
</dbReference>
<dbReference type="OrthoDB" id="282744at2"/>
<keyword evidence="2" id="KW-0238">DNA-binding</keyword>
<gene>
    <name evidence="5" type="ORF">PBR20603_00776</name>
</gene>
<reference evidence="5 6" key="1">
    <citation type="submission" date="2019-08" db="EMBL/GenBank/DDBJ databases">
        <authorList>
            <person name="Peeters C."/>
        </authorList>
    </citation>
    <scope>NUCLEOTIDE SEQUENCE [LARGE SCALE GENOMIC DNA]</scope>
    <source>
        <strain evidence="5 6">LMG 20603</strain>
    </source>
</reference>
<dbReference type="InterPro" id="IPR029442">
    <property type="entry name" value="GyrI-like"/>
</dbReference>
<dbReference type="InterPro" id="IPR009057">
    <property type="entry name" value="Homeodomain-like_sf"/>
</dbReference>
<dbReference type="EMBL" id="CABPST010000001">
    <property type="protein sequence ID" value="VVE86853.1"/>
    <property type="molecule type" value="Genomic_DNA"/>
</dbReference>
<name>A0A5E5BQU8_9BURK</name>